<protein>
    <submittedName>
        <fullName evidence="4">Uncharacterized protein</fullName>
    </submittedName>
</protein>
<keyword evidence="1" id="KW-0489">Methyltransferase</keyword>
<dbReference type="Proteomes" id="UP001497623">
    <property type="component" value="Unassembled WGS sequence"/>
</dbReference>
<evidence type="ECO:0000256" key="1">
    <source>
        <dbReference type="ARBA" id="ARBA00022603"/>
    </source>
</evidence>
<dbReference type="GO" id="GO:0032259">
    <property type="term" value="P:methylation"/>
    <property type="evidence" value="ECO:0007669"/>
    <property type="project" value="UniProtKB-KW"/>
</dbReference>
<feature type="non-terminal residue" evidence="4">
    <location>
        <position position="194"/>
    </location>
</feature>
<name>A0AAV2QCX8_MEGNR</name>
<dbReference type="PANTHER" id="PTHR46165:SF7">
    <property type="entry name" value="SET AND MYND DOMAIN-CONTAINING PROTEIN 4"/>
    <property type="match status" value="1"/>
</dbReference>
<dbReference type="Gene3D" id="1.25.40.10">
    <property type="entry name" value="Tetratricopeptide repeat domain"/>
    <property type="match status" value="1"/>
</dbReference>
<dbReference type="PANTHER" id="PTHR46165">
    <property type="entry name" value="SET AND MYND DOMAIN-CONTAINING PROTEIN 4"/>
    <property type="match status" value="1"/>
</dbReference>
<dbReference type="GO" id="GO:0042826">
    <property type="term" value="F:histone deacetylase binding"/>
    <property type="evidence" value="ECO:0007669"/>
    <property type="project" value="TreeGrafter"/>
</dbReference>
<keyword evidence="3" id="KW-0949">S-adenosyl-L-methionine</keyword>
<dbReference type="GO" id="GO:0008168">
    <property type="term" value="F:methyltransferase activity"/>
    <property type="evidence" value="ECO:0007669"/>
    <property type="project" value="UniProtKB-KW"/>
</dbReference>
<evidence type="ECO:0000313" key="5">
    <source>
        <dbReference type="Proteomes" id="UP001497623"/>
    </source>
</evidence>
<organism evidence="4 5">
    <name type="scientific">Meganyctiphanes norvegica</name>
    <name type="common">Northern krill</name>
    <name type="synonym">Thysanopoda norvegica</name>
    <dbReference type="NCBI Taxonomy" id="48144"/>
    <lineage>
        <taxon>Eukaryota</taxon>
        <taxon>Metazoa</taxon>
        <taxon>Ecdysozoa</taxon>
        <taxon>Arthropoda</taxon>
        <taxon>Crustacea</taxon>
        <taxon>Multicrustacea</taxon>
        <taxon>Malacostraca</taxon>
        <taxon>Eumalacostraca</taxon>
        <taxon>Eucarida</taxon>
        <taxon>Euphausiacea</taxon>
        <taxon>Euphausiidae</taxon>
        <taxon>Meganyctiphanes</taxon>
    </lineage>
</organism>
<comment type="caution">
    <text evidence="4">The sequence shown here is derived from an EMBL/GenBank/DDBJ whole genome shotgun (WGS) entry which is preliminary data.</text>
</comment>
<gene>
    <name evidence="4" type="ORF">MNOR_LOCUS9915</name>
</gene>
<sequence length="194" mass="22914">MDNLQIMGDLGSETEFYKLVNKFMVGLRNSKKLEDFNSKFVKFKETSDVEEMFRCLWESVQAHRYLSYSLPPVSKNDKEAVALKTKGDNYFLRKKFGKALKCYNSAIINSNHPQIDSFMKEDIVKNNEESWYKCDDNPFKTLSMTYAARSIVLYELRQYEKCINDIDLALALGYPYFFMNTEEKHRLKMEILHK</sequence>
<dbReference type="SUPFAM" id="SSF48452">
    <property type="entry name" value="TPR-like"/>
    <property type="match status" value="1"/>
</dbReference>
<dbReference type="InterPro" id="IPR011990">
    <property type="entry name" value="TPR-like_helical_dom_sf"/>
</dbReference>
<dbReference type="AlphaFoldDB" id="A0AAV2QCX8"/>
<dbReference type="GO" id="GO:0005634">
    <property type="term" value="C:nucleus"/>
    <property type="evidence" value="ECO:0007669"/>
    <property type="project" value="TreeGrafter"/>
</dbReference>
<accession>A0AAV2QCX8</accession>
<dbReference type="InterPro" id="IPR052097">
    <property type="entry name" value="SET-MYND_domain_protein"/>
</dbReference>
<proteinExistence type="predicted"/>
<dbReference type="GO" id="GO:0005737">
    <property type="term" value="C:cytoplasm"/>
    <property type="evidence" value="ECO:0007669"/>
    <property type="project" value="TreeGrafter"/>
</dbReference>
<evidence type="ECO:0000256" key="3">
    <source>
        <dbReference type="ARBA" id="ARBA00022691"/>
    </source>
</evidence>
<keyword evidence="5" id="KW-1185">Reference proteome</keyword>
<evidence type="ECO:0000313" key="4">
    <source>
        <dbReference type="EMBL" id="CAL4075764.1"/>
    </source>
</evidence>
<reference evidence="4 5" key="1">
    <citation type="submission" date="2024-05" db="EMBL/GenBank/DDBJ databases">
        <authorList>
            <person name="Wallberg A."/>
        </authorList>
    </citation>
    <scope>NUCLEOTIDE SEQUENCE [LARGE SCALE GENOMIC DNA]</scope>
</reference>
<evidence type="ECO:0000256" key="2">
    <source>
        <dbReference type="ARBA" id="ARBA00022679"/>
    </source>
</evidence>
<dbReference type="EMBL" id="CAXKWB010004897">
    <property type="protein sequence ID" value="CAL4075764.1"/>
    <property type="molecule type" value="Genomic_DNA"/>
</dbReference>
<keyword evidence="2" id="KW-0808">Transferase</keyword>